<evidence type="ECO:0000256" key="8">
    <source>
        <dbReference type="SAM" id="SignalP"/>
    </source>
</evidence>
<name>A0A933W1W5_UNCEI</name>
<dbReference type="EMBL" id="JACRIW010000016">
    <property type="protein sequence ID" value="MBI5168223.1"/>
    <property type="molecule type" value="Genomic_DNA"/>
</dbReference>
<keyword evidence="2 6" id="KW-0645">Protease</keyword>
<dbReference type="Gene3D" id="2.60.120.380">
    <property type="match status" value="1"/>
</dbReference>
<dbReference type="SUPFAM" id="SSF52743">
    <property type="entry name" value="Subtilisin-like"/>
    <property type="match status" value="1"/>
</dbReference>
<dbReference type="Gene3D" id="2.60.120.260">
    <property type="entry name" value="Galactose-binding domain-like"/>
    <property type="match status" value="1"/>
</dbReference>
<feature type="signal peptide" evidence="8">
    <location>
        <begin position="1"/>
        <end position="21"/>
    </location>
</feature>
<dbReference type="PROSITE" id="PS51892">
    <property type="entry name" value="SUBTILASE"/>
    <property type="match status" value="1"/>
</dbReference>
<dbReference type="InterPro" id="IPR026444">
    <property type="entry name" value="Secre_tail"/>
</dbReference>
<sequence>MRRLRMPAVVRAVLTSLAALAFALTLAVAPAAARPFAPVQGGFQPNAPDVPEHVPGRVLVKLTSAARASSFRAQATRFGGAVAGARFGIDAIDGVLDNAGATAVAPSYLEPANAVEAARLGVARWYTVSFDESQDAVDIANQLSTADGVEAVSLDWIAFPAVVPADPLHAMHWGHNNTAQMLSYNWTNNNHETGSPVGTVGFDTNAQAAWDAAQGYGSASVIIAIIDSGVQTGHPDLTQVAGYDFGDNDANPDDNSSQAGHGTACAGVAAANANSLGSAGAAPNCSIMPLKVANSAGTMSFTSIQNALYWAADHGANIISMSLGAAIASDAATDAAITYAYNAGCVILAATGNENKSTISYPAINPNVIGVGAASPCGDRKRSSSLSTEVNPGVSTDPRGYTCDGERWWGSNYGVATADAGGAVDVIAPTILPTTDRLGSLGYDASDYSKWFNGTSCATPYAAGVCALIKSANPTWTNAQIRARLTSTAQDVVNAESGAGWDRYAGYGMVDAAAAVAGAVPPTDQVTVTYPNGGESLTTNSTVNITWTSVGSFTTVNLDYSSDGGTTWTSIAANTPNDGTQAWTVPAATTTTGRVRVSGGTATDMSNANFTIAAPPADQVTVTYPNGGESLVAGSSVNITWTSVGSFTTVNLDYSSDGGTTWTSIVAGTPNDGTQAWTVPAGTTTTGRVRVSGGTATDMSNANFSIVLSTGYASLPYSTSFDSGVLDAYWSTFVTASGRVQLLTTNTPHSGARHMVMDCSVANNYSVAAADLKLNLSGVTQANLSFWWKDFGDETQTQDGIYFSNNGGTTFTKVYSLAPASFSNNTWRNVVLDVDALAATAGLALNGTFVVRFEQYDNQPVSGADGMAFDDISVTIPASLPAGISAETEPNDASTTANGPVGTGRAVSGAVGSSTDNDWYYLDVTTAGTLNLSLAITGTADLDWYLYNSALTQVAQGYSTANPEVGTYSATAGRYYVKVNGYLGATASYALTVTGGLANANIPPQKGLAPLGVIANAMHQNSPNPFSTGTSIRFSLAQRGHVNVQVIDASGRHVATLQDGEMPAGQHQLEWAGRTSQGTRVAAGVYFYRLTTPGFTQTRKMVVTN</sequence>
<evidence type="ECO:0000259" key="10">
    <source>
        <dbReference type="Pfam" id="PF13860"/>
    </source>
</evidence>
<evidence type="ECO:0000313" key="11">
    <source>
        <dbReference type="EMBL" id="MBI5168223.1"/>
    </source>
</evidence>
<keyword evidence="8" id="KW-0732">Signal</keyword>
<evidence type="ECO:0000256" key="6">
    <source>
        <dbReference type="PROSITE-ProRule" id="PRU01240"/>
    </source>
</evidence>
<dbReference type="PROSITE" id="PS00137">
    <property type="entry name" value="SUBTILASE_HIS"/>
    <property type="match status" value="1"/>
</dbReference>
<dbReference type="InterPro" id="IPR022398">
    <property type="entry name" value="Peptidase_S8_His-AS"/>
</dbReference>
<reference evidence="11" key="1">
    <citation type="submission" date="2020-07" db="EMBL/GenBank/DDBJ databases">
        <title>Huge and variable diversity of episymbiotic CPR bacteria and DPANN archaea in groundwater ecosystems.</title>
        <authorList>
            <person name="He C.Y."/>
            <person name="Keren R."/>
            <person name="Whittaker M."/>
            <person name="Farag I.F."/>
            <person name="Doudna J."/>
            <person name="Cate J.H.D."/>
            <person name="Banfield J.F."/>
        </authorList>
    </citation>
    <scope>NUCLEOTIDE SEQUENCE</scope>
    <source>
        <strain evidence="11">NC_groundwater_1813_Pr3_B-0.1um_71_17</strain>
    </source>
</reference>
<dbReference type="InterPro" id="IPR023828">
    <property type="entry name" value="Peptidase_S8_Ser-AS"/>
</dbReference>
<evidence type="ECO:0000259" key="9">
    <source>
        <dbReference type="Pfam" id="PF00082"/>
    </source>
</evidence>
<evidence type="ECO:0000256" key="1">
    <source>
        <dbReference type="ARBA" id="ARBA00011073"/>
    </source>
</evidence>
<dbReference type="Proteomes" id="UP000696931">
    <property type="component" value="Unassembled WGS sequence"/>
</dbReference>
<gene>
    <name evidence="11" type="ORF">HZA61_01920</name>
</gene>
<dbReference type="Gene3D" id="3.40.50.200">
    <property type="entry name" value="Peptidase S8/S53 domain"/>
    <property type="match status" value="1"/>
</dbReference>
<dbReference type="PROSITE" id="PS00136">
    <property type="entry name" value="SUBTILASE_ASP"/>
    <property type="match status" value="1"/>
</dbReference>
<dbReference type="SUPFAM" id="SSF89260">
    <property type="entry name" value="Collagen-binding domain"/>
    <property type="match status" value="1"/>
</dbReference>
<evidence type="ECO:0000256" key="7">
    <source>
        <dbReference type="RuleBase" id="RU003355"/>
    </source>
</evidence>
<feature type="active site" description="Charge relay system" evidence="5 6">
    <location>
        <position position="261"/>
    </location>
</feature>
<dbReference type="PANTHER" id="PTHR43806">
    <property type="entry name" value="PEPTIDASE S8"/>
    <property type="match status" value="1"/>
</dbReference>
<accession>A0A933W1W5</accession>
<feature type="active site" description="Charge relay system" evidence="5 6">
    <location>
        <position position="227"/>
    </location>
</feature>
<evidence type="ECO:0000256" key="4">
    <source>
        <dbReference type="ARBA" id="ARBA00022825"/>
    </source>
</evidence>
<dbReference type="PRINTS" id="PR00723">
    <property type="entry name" value="SUBTILISIN"/>
</dbReference>
<feature type="domain" description="Peptidase S8/S53" evidence="9">
    <location>
        <begin position="220"/>
        <end position="508"/>
    </location>
</feature>
<dbReference type="Gene3D" id="2.60.40.4070">
    <property type="match status" value="1"/>
</dbReference>
<evidence type="ECO:0000256" key="2">
    <source>
        <dbReference type="ARBA" id="ARBA00022670"/>
    </source>
</evidence>
<dbReference type="InterPro" id="IPR023827">
    <property type="entry name" value="Peptidase_S8_Asp-AS"/>
</dbReference>
<dbReference type="InterPro" id="IPR036852">
    <property type="entry name" value="Peptidase_S8/S53_dom_sf"/>
</dbReference>
<dbReference type="NCBIfam" id="TIGR04183">
    <property type="entry name" value="Por_Secre_tail"/>
    <property type="match status" value="1"/>
</dbReference>
<keyword evidence="3 6" id="KW-0378">Hydrolase</keyword>
<comment type="caution">
    <text evidence="11">The sequence shown here is derived from an EMBL/GenBank/DDBJ whole genome shotgun (WGS) entry which is preliminary data.</text>
</comment>
<feature type="active site" description="Charge relay system" evidence="5 6">
    <location>
        <position position="456"/>
    </location>
</feature>
<keyword evidence="4 6" id="KW-0720">Serine protease</keyword>
<protein>
    <submittedName>
        <fullName evidence="11">S8 family serine peptidase</fullName>
    </submittedName>
</protein>
<dbReference type="SUPFAM" id="SSF50939">
    <property type="entry name" value="Sialidases"/>
    <property type="match status" value="1"/>
</dbReference>
<comment type="similarity">
    <text evidence="1 6 7">Belongs to the peptidase S8 family.</text>
</comment>
<organism evidence="11 12">
    <name type="scientific">Eiseniibacteriota bacterium</name>
    <dbReference type="NCBI Taxonomy" id="2212470"/>
    <lineage>
        <taxon>Bacteria</taxon>
        <taxon>Candidatus Eiseniibacteriota</taxon>
    </lineage>
</organism>
<dbReference type="AlphaFoldDB" id="A0A933W1W5"/>
<dbReference type="PROSITE" id="PS00138">
    <property type="entry name" value="SUBTILASE_SER"/>
    <property type="match status" value="1"/>
</dbReference>
<dbReference type="GO" id="GO:0006508">
    <property type="term" value="P:proteolysis"/>
    <property type="evidence" value="ECO:0007669"/>
    <property type="project" value="UniProtKB-KW"/>
</dbReference>
<dbReference type="Pfam" id="PF13860">
    <property type="entry name" value="FlgD_ig"/>
    <property type="match status" value="1"/>
</dbReference>
<feature type="domain" description="FlgD/Vpr Ig-like" evidence="10">
    <location>
        <begin position="1036"/>
        <end position="1090"/>
    </location>
</feature>
<dbReference type="InterPro" id="IPR000209">
    <property type="entry name" value="Peptidase_S8/S53_dom"/>
</dbReference>
<proteinExistence type="inferred from homology"/>
<dbReference type="InterPro" id="IPR036278">
    <property type="entry name" value="Sialidase_sf"/>
</dbReference>
<dbReference type="InterPro" id="IPR015500">
    <property type="entry name" value="Peptidase_S8_subtilisin-rel"/>
</dbReference>
<feature type="chain" id="PRO_5037969180" evidence="8">
    <location>
        <begin position="22"/>
        <end position="1105"/>
    </location>
</feature>
<dbReference type="InterPro" id="IPR025965">
    <property type="entry name" value="FlgD/Vpr_Ig-like"/>
</dbReference>
<dbReference type="Pfam" id="PF00082">
    <property type="entry name" value="Peptidase_S8"/>
    <property type="match status" value="1"/>
</dbReference>
<evidence type="ECO:0000256" key="5">
    <source>
        <dbReference type="PIRSR" id="PIRSR615500-1"/>
    </source>
</evidence>
<dbReference type="PANTHER" id="PTHR43806:SF11">
    <property type="entry name" value="CEREVISIN-RELATED"/>
    <property type="match status" value="1"/>
</dbReference>
<dbReference type="GO" id="GO:0004252">
    <property type="term" value="F:serine-type endopeptidase activity"/>
    <property type="evidence" value="ECO:0007669"/>
    <property type="project" value="UniProtKB-UniRule"/>
</dbReference>
<dbReference type="InterPro" id="IPR050131">
    <property type="entry name" value="Peptidase_S8_subtilisin-like"/>
</dbReference>
<evidence type="ECO:0000313" key="12">
    <source>
        <dbReference type="Proteomes" id="UP000696931"/>
    </source>
</evidence>
<evidence type="ECO:0000256" key="3">
    <source>
        <dbReference type="ARBA" id="ARBA00022801"/>
    </source>
</evidence>